<dbReference type="Proteomes" id="UP000648984">
    <property type="component" value="Unassembled WGS sequence"/>
</dbReference>
<gene>
    <name evidence="3" type="ORF">GPA25_03665</name>
</gene>
<comment type="function">
    <text evidence="1">Binds the second messenger bis-(3'-5') cyclic dimeric guanosine monophosphate (c-di-GMP). Can bind two c-di-GMP molecules per monomer. May play a role in bacterial second-messenger regulated processes. Binding to c-di-GMP induces a conformational change of the C- and N-termini resulting in the exposure of a highly negative surface on one side of the protein to a possible effector protein.</text>
</comment>
<protein>
    <recommendedName>
        <fullName evidence="1">Cyclic diguanosine monophosphate-binding protein</fullName>
        <shortName evidence="1">c-di-GMP-binding protein</shortName>
    </recommendedName>
    <alternativeName>
        <fullName evidence="1">Pilz domain-containing protein</fullName>
    </alternativeName>
</protein>
<dbReference type="Pfam" id="PF07238">
    <property type="entry name" value="PilZ"/>
    <property type="match status" value="1"/>
</dbReference>
<sequence>MQEAQRRHFARIRFHSGARLLVGNMESDCEVCDLSLKGALLKPDGPSPARGERCLLEIALDDAGTTIRMEGEVVHAEHNHVGLVCREIDLDSITHLRRLLELNLGDPALLHRELAFLLSN</sequence>
<evidence type="ECO:0000313" key="4">
    <source>
        <dbReference type="Proteomes" id="UP000648984"/>
    </source>
</evidence>
<evidence type="ECO:0000313" key="3">
    <source>
        <dbReference type="EMBL" id="NMG73850.1"/>
    </source>
</evidence>
<comment type="subunit">
    <text evidence="1">Monomer in both c-di-GMP-bound and free forms.</text>
</comment>
<organism evidence="3 4">
    <name type="scientific">Aromatoleum diolicum</name>
    <dbReference type="NCBI Taxonomy" id="75796"/>
    <lineage>
        <taxon>Bacteria</taxon>
        <taxon>Pseudomonadati</taxon>
        <taxon>Pseudomonadota</taxon>
        <taxon>Betaproteobacteria</taxon>
        <taxon>Rhodocyclales</taxon>
        <taxon>Rhodocyclaceae</taxon>
        <taxon>Aromatoleum</taxon>
    </lineage>
</organism>
<dbReference type="Gene3D" id="2.40.10.220">
    <property type="entry name" value="predicted glycosyltransferase like domains"/>
    <property type="match status" value="1"/>
</dbReference>
<evidence type="ECO:0000259" key="2">
    <source>
        <dbReference type="Pfam" id="PF07238"/>
    </source>
</evidence>
<feature type="domain" description="PilZ" evidence="2">
    <location>
        <begin position="5"/>
        <end position="101"/>
    </location>
</feature>
<reference evidence="3 4" key="1">
    <citation type="submission" date="2019-12" db="EMBL/GenBank/DDBJ databases">
        <title>Comparative genomics gives insights into the taxonomy of the Azoarcus-Aromatoleum group and reveals separate origins of nif in the plant-associated Azoarcus and non-plant-associated Aromatoleum sub-groups.</title>
        <authorList>
            <person name="Lafos M."/>
            <person name="Maluk M."/>
            <person name="Batista M."/>
            <person name="Junghare M."/>
            <person name="Carmona M."/>
            <person name="Faoro H."/>
            <person name="Cruz L.M."/>
            <person name="Battistoni F."/>
            <person name="De Souza E."/>
            <person name="Pedrosa F."/>
            <person name="Chen W.-M."/>
            <person name="Poole P.S."/>
            <person name="Dixon R.A."/>
            <person name="James E.K."/>
        </authorList>
    </citation>
    <scope>NUCLEOTIDE SEQUENCE [LARGE SCALE GENOMIC DNA]</scope>
    <source>
        <strain evidence="3 4">22Lin</strain>
    </source>
</reference>
<dbReference type="RefSeq" id="WP_169259002.1">
    <property type="nucleotide sequence ID" value="NZ_WTVQ01000004.1"/>
</dbReference>
<dbReference type="SUPFAM" id="SSF141371">
    <property type="entry name" value="PilZ domain-like"/>
    <property type="match status" value="1"/>
</dbReference>
<proteinExistence type="predicted"/>
<evidence type="ECO:0000256" key="1">
    <source>
        <dbReference type="PIRNR" id="PIRNR028141"/>
    </source>
</evidence>
<accession>A0ABX1Q8I0</accession>
<comment type="caution">
    <text evidence="3">The sequence shown here is derived from an EMBL/GenBank/DDBJ whole genome shotgun (WGS) entry which is preliminary data.</text>
</comment>
<keyword evidence="4" id="KW-1185">Reference proteome</keyword>
<dbReference type="PIRSF" id="PIRSF028141">
    <property type="entry name" value="C-di-GMP_BP_PA4608"/>
    <property type="match status" value="1"/>
</dbReference>
<dbReference type="InterPro" id="IPR009875">
    <property type="entry name" value="PilZ_domain"/>
</dbReference>
<dbReference type="EMBL" id="WTVQ01000004">
    <property type="protein sequence ID" value="NMG73850.1"/>
    <property type="molecule type" value="Genomic_DNA"/>
</dbReference>
<keyword evidence="1" id="KW-0973">c-di-GMP</keyword>
<keyword evidence="1" id="KW-0547">Nucleotide-binding</keyword>
<dbReference type="InterPro" id="IPR027021">
    <property type="entry name" value="C-di-GMP_BP_PA4608"/>
</dbReference>
<name>A0ABX1Q8I0_9RHOO</name>